<dbReference type="SUPFAM" id="SSF51126">
    <property type="entry name" value="Pectin lyase-like"/>
    <property type="match status" value="1"/>
</dbReference>
<evidence type="ECO:0000256" key="2">
    <source>
        <dbReference type="RuleBase" id="RU361173"/>
    </source>
</evidence>
<comment type="similarity">
    <text evidence="2">Belongs to the polysaccharide lyase 1 family.</text>
</comment>
<name>A0ABS3U6K6_9ACTN</name>
<dbReference type="SMART" id="SM00710">
    <property type="entry name" value="PbH1"/>
    <property type="match status" value="3"/>
</dbReference>
<dbReference type="InterPro" id="IPR045032">
    <property type="entry name" value="PEL"/>
</dbReference>
<dbReference type="InterPro" id="IPR006626">
    <property type="entry name" value="PbH1"/>
</dbReference>
<sequence length="485" mass="51909">MTAASPPFSLSRHRRLAIALAVLVTGALVAASLAFWQSGKANALQVGVWYNIESRHSGLVLGIRAASTASGAELVQWSSNGSTDQQFRFVDAGGGYYKIQVRHSNQVLDVEGASTADGAKVQQWGDAGSANQQWRVTESGGYATIVNRASGKALDVWAWSTTAGGRISQYTATGATNQQWKLNPAGSTSLPPGVDVLDGFGEGTTGGQGGTTVTVTTQADLERYAAASGSYVIKVAGTINMSPKGREIPVSSDKTIIGTGTAGQIVGGGFFLGDATSNVIIRNLTIRDTMMADDDPDDKLYDYDGIQMDGADRVWIDHNRIYNMNDGIIDSRKDTTNLTVSWNVLGPGNKAFGIGWTENTTARITIHHNWIHDTNQRNPSTDNVAYAHLYNNYLQNISGYGNYSRGSTKMVLENSYFQNVANPYYPDATAQLRQTGSICSGCTGRQETLGSAFTPSSFYTYTLDPAAEVPNLVRTYGGPQSWLGV</sequence>
<dbReference type="Pfam" id="PF00544">
    <property type="entry name" value="Pectate_lyase_4"/>
    <property type="match status" value="1"/>
</dbReference>
<dbReference type="SUPFAM" id="SSF50370">
    <property type="entry name" value="Ricin B-like lectins"/>
    <property type="match status" value="1"/>
</dbReference>
<keyword evidence="2" id="KW-0119">Carbohydrate metabolism</keyword>
<dbReference type="Gene3D" id="2.160.20.10">
    <property type="entry name" value="Single-stranded right-handed beta-helix, Pectin lyase-like"/>
    <property type="match status" value="1"/>
</dbReference>
<dbReference type="PANTHER" id="PTHR31683">
    <property type="entry name" value="PECTATE LYASE 18-RELATED"/>
    <property type="match status" value="1"/>
</dbReference>
<keyword evidence="2" id="KW-0624">Polysaccharide degradation</keyword>
<dbReference type="SMART" id="SM00656">
    <property type="entry name" value="Amb_all"/>
    <property type="match status" value="1"/>
</dbReference>
<dbReference type="PANTHER" id="PTHR31683:SF18">
    <property type="entry name" value="PECTATE LYASE 21-RELATED"/>
    <property type="match status" value="1"/>
</dbReference>
<accession>A0ABS3U6K6</accession>
<dbReference type="EMBL" id="JAGFNP010000009">
    <property type="protein sequence ID" value="MBO3734399.1"/>
    <property type="molecule type" value="Genomic_DNA"/>
</dbReference>
<comment type="subcellular location">
    <subcellularLocation>
        <location evidence="2">Secreted</location>
    </subcellularLocation>
</comment>
<dbReference type="InterPro" id="IPR012334">
    <property type="entry name" value="Pectin_lyas_fold"/>
</dbReference>
<dbReference type="RefSeq" id="WP_208497510.1">
    <property type="nucleotide sequence ID" value="NZ_JAGFNP010000009.1"/>
</dbReference>
<feature type="domain" description="Ricin B lectin" evidence="3">
    <location>
        <begin position="48"/>
        <end position="183"/>
    </location>
</feature>
<dbReference type="PROSITE" id="PS50231">
    <property type="entry name" value="RICIN_B_LECTIN"/>
    <property type="match status" value="1"/>
</dbReference>
<dbReference type="SMART" id="SM00458">
    <property type="entry name" value="RICIN"/>
    <property type="match status" value="1"/>
</dbReference>
<comment type="caution">
    <text evidence="5">The sequence shown here is derived from an EMBL/GenBank/DDBJ whole genome shotgun (WGS) entry which is preliminary data.</text>
</comment>
<dbReference type="InterPro" id="IPR000772">
    <property type="entry name" value="Ricin_B_lectin"/>
</dbReference>
<feature type="domain" description="Pectate lyase" evidence="4">
    <location>
        <begin position="211"/>
        <end position="423"/>
    </location>
</feature>
<dbReference type="InterPro" id="IPR011050">
    <property type="entry name" value="Pectin_lyase_fold/virulence"/>
</dbReference>
<dbReference type="CDD" id="cd00161">
    <property type="entry name" value="beta-trefoil_Ricin-like"/>
    <property type="match status" value="1"/>
</dbReference>
<reference evidence="5 6" key="1">
    <citation type="submission" date="2021-03" db="EMBL/GenBank/DDBJ databases">
        <title>Glycomyces sp. nov., a novel actinomycete isolated from soil.</title>
        <authorList>
            <person name="Yang X."/>
            <person name="Xu X."/>
        </authorList>
    </citation>
    <scope>NUCLEOTIDE SEQUENCE [LARGE SCALE GENOMIC DNA]</scope>
    <source>
        <strain evidence="5 6">NEAU-S30</strain>
    </source>
</reference>
<dbReference type="Proteomes" id="UP000681341">
    <property type="component" value="Unassembled WGS sequence"/>
</dbReference>
<dbReference type="Pfam" id="PF14200">
    <property type="entry name" value="RicinB_lectin_2"/>
    <property type="match status" value="2"/>
</dbReference>
<evidence type="ECO:0000313" key="5">
    <source>
        <dbReference type="EMBL" id="MBO3734399.1"/>
    </source>
</evidence>
<evidence type="ECO:0000313" key="6">
    <source>
        <dbReference type="Proteomes" id="UP000681341"/>
    </source>
</evidence>
<gene>
    <name evidence="5" type="ORF">J5V16_16335</name>
</gene>
<organism evidence="5 6">
    <name type="scientific">Glycomyces niveus</name>
    <dbReference type="NCBI Taxonomy" id="2820287"/>
    <lineage>
        <taxon>Bacteria</taxon>
        <taxon>Bacillati</taxon>
        <taxon>Actinomycetota</taxon>
        <taxon>Actinomycetes</taxon>
        <taxon>Glycomycetales</taxon>
        <taxon>Glycomycetaceae</taxon>
        <taxon>Glycomyces</taxon>
    </lineage>
</organism>
<evidence type="ECO:0000259" key="4">
    <source>
        <dbReference type="SMART" id="SM00656"/>
    </source>
</evidence>
<dbReference type="InterPro" id="IPR002022">
    <property type="entry name" value="Pec_lyase"/>
</dbReference>
<protein>
    <submittedName>
        <fullName evidence="5">RICIN domain-containing protein</fullName>
    </submittedName>
</protein>
<proteinExistence type="inferred from homology"/>
<keyword evidence="1 2" id="KW-0456">Lyase</keyword>
<keyword evidence="2" id="KW-0964">Secreted</keyword>
<keyword evidence="6" id="KW-1185">Reference proteome</keyword>
<evidence type="ECO:0000256" key="1">
    <source>
        <dbReference type="ARBA" id="ARBA00023239"/>
    </source>
</evidence>
<evidence type="ECO:0000259" key="3">
    <source>
        <dbReference type="SMART" id="SM00458"/>
    </source>
</evidence>
<dbReference type="Gene3D" id="2.80.10.50">
    <property type="match status" value="3"/>
</dbReference>
<dbReference type="InterPro" id="IPR035992">
    <property type="entry name" value="Ricin_B-like_lectins"/>
</dbReference>